<keyword evidence="13 16" id="KW-0804">Transcription</keyword>
<dbReference type="SUPFAM" id="SSF46785">
    <property type="entry name" value="Winged helix' DNA-binding domain"/>
    <property type="match status" value="1"/>
</dbReference>
<dbReference type="Gene3D" id="3.30.1490.190">
    <property type="match status" value="1"/>
</dbReference>
<evidence type="ECO:0000256" key="13">
    <source>
        <dbReference type="ARBA" id="ARBA00023163"/>
    </source>
</evidence>
<comment type="cofactor">
    <cofactor evidence="15">
        <name>Mn(2+)</name>
        <dbReference type="ChEBI" id="CHEBI:29035"/>
    </cofactor>
    <cofactor evidence="15">
        <name>Fe(2+)</name>
        <dbReference type="ChEBI" id="CHEBI:29033"/>
    </cofactor>
    <text evidence="15">Binds 1 Mn(2+) or Fe(2+) ion per subunit.</text>
</comment>
<dbReference type="GO" id="GO:0005829">
    <property type="term" value="C:cytosol"/>
    <property type="evidence" value="ECO:0007669"/>
    <property type="project" value="TreeGrafter"/>
</dbReference>
<keyword evidence="12 16" id="KW-0238">DNA-binding</keyword>
<name>A0A378XEU3_9BURK</name>
<comment type="subunit">
    <text evidence="4 16">Homodimer.</text>
</comment>
<reference evidence="17 18" key="1">
    <citation type="submission" date="2018-06" db="EMBL/GenBank/DDBJ databases">
        <authorList>
            <consortium name="Pathogen Informatics"/>
            <person name="Doyle S."/>
        </authorList>
    </citation>
    <scope>NUCLEOTIDE SEQUENCE [LARGE SCALE GENOMIC DNA]</scope>
    <source>
        <strain evidence="17 18">NCTC11997</strain>
    </source>
</reference>
<feature type="binding site" evidence="15">
    <location>
        <position position="101"/>
    </location>
    <ligand>
        <name>Fe cation</name>
        <dbReference type="ChEBI" id="CHEBI:24875"/>
    </ligand>
</feature>
<evidence type="ECO:0000313" key="18">
    <source>
        <dbReference type="Proteomes" id="UP000254603"/>
    </source>
</evidence>
<evidence type="ECO:0000256" key="15">
    <source>
        <dbReference type="PIRSR" id="PIRSR602481-2"/>
    </source>
</evidence>
<dbReference type="CDD" id="cd07153">
    <property type="entry name" value="Fur_like"/>
    <property type="match status" value="1"/>
</dbReference>
<keyword evidence="10 15" id="KW-0408">Iron</keyword>
<dbReference type="AlphaFoldDB" id="A0A378XEU3"/>
<feature type="binding site" evidence="14">
    <location>
        <position position="105"/>
    </location>
    <ligand>
        <name>Zn(2+)</name>
        <dbReference type="ChEBI" id="CHEBI:29105"/>
    </ligand>
</feature>
<dbReference type="GO" id="GO:0001216">
    <property type="term" value="F:DNA-binding transcription activator activity"/>
    <property type="evidence" value="ECO:0007669"/>
    <property type="project" value="UniProtKB-ARBA"/>
</dbReference>
<evidence type="ECO:0000256" key="5">
    <source>
        <dbReference type="ARBA" id="ARBA00020910"/>
    </source>
</evidence>
<comment type="cofactor">
    <cofactor evidence="14">
        <name>Zn(2+)</name>
        <dbReference type="ChEBI" id="CHEBI:29105"/>
    </cofactor>
    <text evidence="14">Binds 1 zinc ion per subunit.</text>
</comment>
<dbReference type="GO" id="GO:0045892">
    <property type="term" value="P:negative regulation of DNA-templated transcription"/>
    <property type="evidence" value="ECO:0007669"/>
    <property type="project" value="TreeGrafter"/>
</dbReference>
<dbReference type="GO" id="GO:0008270">
    <property type="term" value="F:zinc ion binding"/>
    <property type="evidence" value="ECO:0007669"/>
    <property type="project" value="TreeGrafter"/>
</dbReference>
<dbReference type="GO" id="GO:1900705">
    <property type="term" value="P:negative regulation of siderophore biosynthetic process"/>
    <property type="evidence" value="ECO:0007669"/>
    <property type="project" value="TreeGrafter"/>
</dbReference>
<evidence type="ECO:0000256" key="11">
    <source>
        <dbReference type="ARBA" id="ARBA00023015"/>
    </source>
</evidence>
<evidence type="ECO:0000256" key="9">
    <source>
        <dbReference type="ARBA" id="ARBA00022833"/>
    </source>
</evidence>
<evidence type="ECO:0000256" key="6">
    <source>
        <dbReference type="ARBA" id="ARBA00022490"/>
    </source>
</evidence>
<keyword evidence="11 16" id="KW-0805">Transcription regulation</keyword>
<comment type="similarity">
    <text evidence="3 16">Belongs to the Fur family.</text>
</comment>
<protein>
    <recommendedName>
        <fullName evidence="5 16">Ferric uptake regulation protein</fullName>
    </recommendedName>
</protein>
<evidence type="ECO:0000256" key="10">
    <source>
        <dbReference type="ARBA" id="ARBA00023004"/>
    </source>
</evidence>
<feature type="binding site" evidence="15">
    <location>
        <position position="120"/>
    </location>
    <ligand>
        <name>Fe cation</name>
        <dbReference type="ChEBI" id="CHEBI:24875"/>
    </ligand>
</feature>
<keyword evidence="7 16" id="KW-0678">Repressor</keyword>
<evidence type="ECO:0000313" key="17">
    <source>
        <dbReference type="EMBL" id="SUA51595.1"/>
    </source>
</evidence>
<feature type="binding site" evidence="15">
    <location>
        <position position="99"/>
    </location>
    <ligand>
        <name>Fe cation</name>
        <dbReference type="ChEBI" id="CHEBI:24875"/>
    </ligand>
</feature>
<dbReference type="InterPro" id="IPR043135">
    <property type="entry name" value="Fur_C"/>
</dbReference>
<dbReference type="PANTHER" id="PTHR33202:SF2">
    <property type="entry name" value="FERRIC UPTAKE REGULATION PROTEIN"/>
    <property type="match status" value="1"/>
</dbReference>
<dbReference type="EMBL" id="UGSB01000001">
    <property type="protein sequence ID" value="SUA51595.1"/>
    <property type="molecule type" value="Genomic_DNA"/>
</dbReference>
<evidence type="ECO:0000256" key="14">
    <source>
        <dbReference type="PIRSR" id="PIRSR602481-1"/>
    </source>
</evidence>
<feature type="binding site" evidence="15">
    <location>
        <position position="137"/>
    </location>
    <ligand>
        <name>Fe cation</name>
        <dbReference type="ChEBI" id="CHEBI:24875"/>
    </ligand>
</feature>
<dbReference type="FunFam" id="1.10.10.10:FF:000007">
    <property type="entry name" value="Ferric uptake regulation protein"/>
    <property type="match status" value="1"/>
</dbReference>
<feature type="binding site" evidence="14">
    <location>
        <position position="145"/>
    </location>
    <ligand>
        <name>Zn(2+)</name>
        <dbReference type="ChEBI" id="CHEBI:29105"/>
    </ligand>
</feature>
<dbReference type="InterPro" id="IPR036388">
    <property type="entry name" value="WH-like_DNA-bd_sf"/>
</dbReference>
<evidence type="ECO:0000256" key="2">
    <source>
        <dbReference type="ARBA" id="ARBA00004496"/>
    </source>
</evidence>
<sequence length="153" mass="17447">MMVHRRAYLLGVYMSESQALQSMGLKATYPRLKILEIFQRPEAGHLSAEDVYRILINEKTEIGLATVYRVLTQFEEAGILTKHQFDNGRAVYEIDDGTHHDHLVCSACGTVVEFVDETIEERQHAIAKKYDFGLESHALVLYGICKDCSKKIR</sequence>
<dbReference type="NCBIfam" id="NF006999">
    <property type="entry name" value="PRK09462.1"/>
    <property type="match status" value="1"/>
</dbReference>
<dbReference type="GO" id="GO:0032993">
    <property type="term" value="C:protein-DNA complex"/>
    <property type="evidence" value="ECO:0007669"/>
    <property type="project" value="UniProtKB-ARBA"/>
</dbReference>
<evidence type="ECO:0000256" key="3">
    <source>
        <dbReference type="ARBA" id="ARBA00007957"/>
    </source>
</evidence>
<organism evidence="17 18">
    <name type="scientific">Oligella ureolytica</name>
    <dbReference type="NCBI Taxonomy" id="90244"/>
    <lineage>
        <taxon>Bacteria</taxon>
        <taxon>Pseudomonadati</taxon>
        <taxon>Pseudomonadota</taxon>
        <taxon>Betaproteobacteria</taxon>
        <taxon>Burkholderiales</taxon>
        <taxon>Alcaligenaceae</taxon>
        <taxon>Oligella</taxon>
    </lineage>
</organism>
<feature type="binding site" evidence="14">
    <location>
        <position position="148"/>
    </location>
    <ligand>
        <name>Zn(2+)</name>
        <dbReference type="ChEBI" id="CHEBI:29105"/>
    </ligand>
</feature>
<dbReference type="Gene3D" id="1.10.10.10">
    <property type="entry name" value="Winged helix-like DNA-binding domain superfamily/Winged helix DNA-binding domain"/>
    <property type="match status" value="1"/>
</dbReference>
<dbReference type="Pfam" id="PF01475">
    <property type="entry name" value="FUR"/>
    <property type="match status" value="1"/>
</dbReference>
<evidence type="ECO:0000256" key="12">
    <source>
        <dbReference type="ARBA" id="ARBA00023125"/>
    </source>
</evidence>
<gene>
    <name evidence="16 17" type="primary">fur</name>
    <name evidence="17" type="ORF">NCTC11997_00683</name>
</gene>
<comment type="subcellular location">
    <subcellularLocation>
        <location evidence="2 16">Cytoplasm</location>
    </subcellularLocation>
</comment>
<dbReference type="InterPro" id="IPR036390">
    <property type="entry name" value="WH_DNA-bd_sf"/>
</dbReference>
<feature type="binding site" evidence="14">
    <location>
        <position position="108"/>
    </location>
    <ligand>
        <name>Zn(2+)</name>
        <dbReference type="ChEBI" id="CHEBI:29105"/>
    </ligand>
</feature>
<dbReference type="PANTHER" id="PTHR33202">
    <property type="entry name" value="ZINC UPTAKE REGULATION PROTEIN"/>
    <property type="match status" value="1"/>
</dbReference>
<accession>A0A378XEU3</accession>
<comment type="function">
    <text evidence="1">Acts as a global negative controlling element, employing Fe(2+) as a cofactor to bind the operator of the repressed genes.</text>
</comment>
<dbReference type="InterPro" id="IPR002481">
    <property type="entry name" value="FUR"/>
</dbReference>
<evidence type="ECO:0000256" key="1">
    <source>
        <dbReference type="ARBA" id="ARBA00002997"/>
    </source>
</evidence>
<evidence type="ECO:0000256" key="8">
    <source>
        <dbReference type="ARBA" id="ARBA00022723"/>
    </source>
</evidence>
<dbReference type="FunFam" id="3.30.1490.190:FF:000001">
    <property type="entry name" value="Ferric uptake regulation protein"/>
    <property type="match status" value="1"/>
</dbReference>
<keyword evidence="8 14" id="KW-0479">Metal-binding</keyword>
<keyword evidence="6 16" id="KW-0963">Cytoplasm</keyword>
<dbReference type="GO" id="GO:0000976">
    <property type="term" value="F:transcription cis-regulatory region binding"/>
    <property type="evidence" value="ECO:0007669"/>
    <property type="project" value="TreeGrafter"/>
</dbReference>
<proteinExistence type="inferred from homology"/>
<evidence type="ECO:0000256" key="7">
    <source>
        <dbReference type="ARBA" id="ARBA00022491"/>
    </source>
</evidence>
<dbReference type="STRING" id="1122619.GCA_000373745_01037"/>
<dbReference type="Proteomes" id="UP000254603">
    <property type="component" value="Unassembled WGS sequence"/>
</dbReference>
<keyword evidence="9 14" id="KW-0862">Zinc</keyword>
<evidence type="ECO:0000256" key="4">
    <source>
        <dbReference type="ARBA" id="ARBA00011738"/>
    </source>
</evidence>
<evidence type="ECO:0000256" key="16">
    <source>
        <dbReference type="RuleBase" id="RU364037"/>
    </source>
</evidence>